<dbReference type="GO" id="GO:0005737">
    <property type="term" value="C:cytoplasm"/>
    <property type="evidence" value="ECO:0007669"/>
    <property type="project" value="UniProtKB-SubCell"/>
</dbReference>
<dbReference type="NCBIfam" id="NF011101">
    <property type="entry name" value="PRK14528.1"/>
    <property type="match status" value="1"/>
</dbReference>
<evidence type="ECO:0000313" key="9">
    <source>
        <dbReference type="Proteomes" id="UP000254291"/>
    </source>
</evidence>
<evidence type="ECO:0000256" key="6">
    <source>
        <dbReference type="RuleBase" id="RU003330"/>
    </source>
</evidence>
<name>A0A378SHY4_9MYCO</name>
<comment type="function">
    <text evidence="5">Catalyzes the reversible transfer of the terminal phosphate group between ATP and AMP. Plays an important role in cellular energy homeostasis and in adenine nucleotide metabolism.</text>
</comment>
<keyword evidence="5 7" id="KW-0067">ATP-binding</keyword>
<dbReference type="EMBL" id="UGQM01000001">
    <property type="protein sequence ID" value="STZ41985.1"/>
    <property type="molecule type" value="Genomic_DNA"/>
</dbReference>
<feature type="binding site" evidence="5">
    <location>
        <begin position="63"/>
        <end position="65"/>
    </location>
    <ligand>
        <name>AMP</name>
        <dbReference type="ChEBI" id="CHEBI:456215"/>
    </ligand>
</feature>
<feature type="binding site" evidence="5">
    <location>
        <begin position="91"/>
        <end position="94"/>
    </location>
    <ligand>
        <name>AMP</name>
        <dbReference type="ChEBI" id="CHEBI:456215"/>
    </ligand>
</feature>
<comment type="pathway">
    <text evidence="5">Purine metabolism; AMP biosynthesis via salvage pathway; AMP from ADP: step 1/1.</text>
</comment>
<dbReference type="NCBIfam" id="NF011100">
    <property type="entry name" value="PRK14527.1"/>
    <property type="match status" value="1"/>
</dbReference>
<evidence type="ECO:0000256" key="2">
    <source>
        <dbReference type="ARBA" id="ARBA00022727"/>
    </source>
</evidence>
<comment type="subcellular location">
    <subcellularLocation>
        <location evidence="5 7">Cytoplasm</location>
    </subcellularLocation>
</comment>
<gene>
    <name evidence="5 8" type="primary">adk</name>
    <name evidence="8" type="ORF">NCTC10742_01195</name>
</gene>
<feature type="binding site" evidence="5">
    <location>
        <position position="146"/>
    </location>
    <ligand>
        <name>AMP</name>
        <dbReference type="ChEBI" id="CHEBI:456215"/>
    </ligand>
</feature>
<dbReference type="PANTHER" id="PTHR23359">
    <property type="entry name" value="NUCLEOTIDE KINASE"/>
    <property type="match status" value="1"/>
</dbReference>
<dbReference type="AlphaFoldDB" id="A0A378SHY4"/>
<dbReference type="NCBIfam" id="NF001381">
    <property type="entry name" value="PRK00279.1-3"/>
    <property type="match status" value="1"/>
</dbReference>
<feature type="binding site" evidence="5">
    <location>
        <position position="133"/>
    </location>
    <ligand>
        <name>ATP</name>
        <dbReference type="ChEBI" id="CHEBI:30616"/>
    </ligand>
</feature>
<feature type="binding site" evidence="5">
    <location>
        <begin position="16"/>
        <end position="21"/>
    </location>
    <ligand>
        <name>ATP</name>
        <dbReference type="ChEBI" id="CHEBI:30616"/>
    </ligand>
</feature>
<evidence type="ECO:0000256" key="5">
    <source>
        <dbReference type="HAMAP-Rule" id="MF_00235"/>
    </source>
</evidence>
<comment type="similarity">
    <text evidence="5 6">Belongs to the adenylate kinase family.</text>
</comment>
<keyword evidence="2 5" id="KW-0545">Nucleotide biosynthesis</keyword>
<keyword evidence="5" id="KW-0963">Cytoplasm</keyword>
<comment type="catalytic activity">
    <reaction evidence="5 7">
        <text>AMP + ATP = 2 ADP</text>
        <dbReference type="Rhea" id="RHEA:12973"/>
        <dbReference type="ChEBI" id="CHEBI:30616"/>
        <dbReference type="ChEBI" id="CHEBI:456215"/>
        <dbReference type="ChEBI" id="CHEBI:456216"/>
        <dbReference type="EC" id="2.7.4.3"/>
    </reaction>
</comment>
<evidence type="ECO:0000313" key="8">
    <source>
        <dbReference type="EMBL" id="STZ41985.1"/>
    </source>
</evidence>
<comment type="domain">
    <text evidence="5">Consists of three domains, a large central CORE domain and two small peripheral domains, NMPbind and LID, which undergo movements during catalysis. The LID domain closes over the site of phosphoryl transfer upon ATP binding. Assembling and dissambling the active center during each catalytic cycle provides an effective means to prevent ATP hydrolysis.</text>
</comment>
<evidence type="ECO:0000256" key="1">
    <source>
        <dbReference type="ARBA" id="ARBA00022679"/>
    </source>
</evidence>
<feature type="binding site" evidence="5">
    <location>
        <position position="172"/>
    </location>
    <ligand>
        <name>ATP</name>
        <dbReference type="ChEBI" id="CHEBI:30616"/>
    </ligand>
</feature>
<dbReference type="NCBIfam" id="NF011104">
    <property type="entry name" value="PRK14531.1"/>
    <property type="match status" value="1"/>
</dbReference>
<protein>
    <recommendedName>
        <fullName evidence="5 7">Adenylate kinase</fullName>
        <shortName evidence="5">AK</shortName>
        <ecNumber evidence="5 7">2.7.4.3</ecNumber>
    </recommendedName>
    <alternativeName>
        <fullName evidence="5">ATP-AMP transphosphorylase</fullName>
    </alternativeName>
    <alternativeName>
        <fullName evidence="5">ATP:AMP phosphotransferase</fullName>
    </alternativeName>
    <alternativeName>
        <fullName evidence="5">Adenylate monophosphate kinase</fullName>
    </alternativeName>
</protein>
<dbReference type="NCBIfam" id="TIGR01351">
    <property type="entry name" value="adk"/>
    <property type="match status" value="1"/>
</dbReference>
<dbReference type="GO" id="GO:0044209">
    <property type="term" value="P:AMP salvage"/>
    <property type="evidence" value="ECO:0007669"/>
    <property type="project" value="UniProtKB-UniRule"/>
</dbReference>
<sequence length="187" mass="20657">MREGPKLRIVLLGPPGAGKGTQAQKLAEKLAIPHISTGDLFRYNISNNTELGIEAKKYLDAGDLVPATLTNALVDDRLDDEDAAQGFILDGFPRSVEQAKALAEMLEKRGLTLDAVVEFRVPEEELVSRLKGRGREDDTEDVIRNRFKVYRDETAPLLDFYSADLKTVDAVGELDEVFDRALTALGR</sequence>
<reference evidence="8 9" key="1">
    <citation type="submission" date="2018-06" db="EMBL/GenBank/DDBJ databases">
        <authorList>
            <consortium name="Pathogen Informatics"/>
            <person name="Doyle S."/>
        </authorList>
    </citation>
    <scope>NUCLEOTIDE SEQUENCE [LARGE SCALE GENOMIC DNA]</scope>
    <source>
        <strain evidence="8 9">NCTC10742</strain>
    </source>
</reference>
<feature type="binding site" evidence="5">
    <location>
        <position position="98"/>
    </location>
    <ligand>
        <name>AMP</name>
        <dbReference type="ChEBI" id="CHEBI:456215"/>
    </ligand>
</feature>
<dbReference type="Gene3D" id="3.40.50.300">
    <property type="entry name" value="P-loop containing nucleotide triphosphate hydrolases"/>
    <property type="match status" value="1"/>
</dbReference>
<dbReference type="SUPFAM" id="SSF52540">
    <property type="entry name" value="P-loop containing nucleoside triphosphate hydrolases"/>
    <property type="match status" value="1"/>
</dbReference>
<organism evidence="8 9">
    <name type="scientific">Mycolicibacterium gilvum</name>
    <dbReference type="NCBI Taxonomy" id="1804"/>
    <lineage>
        <taxon>Bacteria</taxon>
        <taxon>Bacillati</taxon>
        <taxon>Actinomycetota</taxon>
        <taxon>Actinomycetes</taxon>
        <taxon>Mycobacteriales</taxon>
        <taxon>Mycobacteriaceae</taxon>
        <taxon>Mycolicibacterium</taxon>
    </lineage>
</organism>
<dbReference type="GO" id="GO:0005524">
    <property type="term" value="F:ATP binding"/>
    <property type="evidence" value="ECO:0007669"/>
    <property type="project" value="UniProtKB-UniRule"/>
</dbReference>
<feature type="binding site" evidence="5">
    <location>
        <position position="135"/>
    </location>
    <ligand>
        <name>AMP</name>
        <dbReference type="ChEBI" id="CHEBI:456215"/>
    </ligand>
</feature>
<evidence type="ECO:0000256" key="4">
    <source>
        <dbReference type="ARBA" id="ARBA00022777"/>
    </source>
</evidence>
<comment type="caution">
    <text evidence="5">Lacks conserved residue(s) required for the propagation of feature annotation.</text>
</comment>
<dbReference type="Proteomes" id="UP000254291">
    <property type="component" value="Unassembled WGS sequence"/>
</dbReference>
<evidence type="ECO:0000256" key="7">
    <source>
        <dbReference type="RuleBase" id="RU003331"/>
    </source>
</evidence>
<feature type="region of interest" description="NMP" evidence="5">
    <location>
        <begin position="36"/>
        <end position="65"/>
    </location>
</feature>
<dbReference type="CDD" id="cd01428">
    <property type="entry name" value="ADK"/>
    <property type="match status" value="1"/>
</dbReference>
<dbReference type="InterPro" id="IPR006259">
    <property type="entry name" value="Adenyl_kin_sub"/>
</dbReference>
<evidence type="ECO:0000256" key="3">
    <source>
        <dbReference type="ARBA" id="ARBA00022741"/>
    </source>
</evidence>
<dbReference type="PROSITE" id="PS00113">
    <property type="entry name" value="ADENYLATE_KINASE"/>
    <property type="match status" value="1"/>
</dbReference>
<accession>A0A378SHY4</accession>
<dbReference type="EC" id="2.7.4.3" evidence="5 7"/>
<keyword evidence="1 5" id="KW-0808">Transferase</keyword>
<dbReference type="InterPro" id="IPR000850">
    <property type="entry name" value="Adenylat/UMP-CMP_kin"/>
</dbReference>
<feature type="binding site" evidence="5">
    <location>
        <position position="37"/>
    </location>
    <ligand>
        <name>AMP</name>
        <dbReference type="ChEBI" id="CHEBI:456215"/>
    </ligand>
</feature>
<dbReference type="InterPro" id="IPR027417">
    <property type="entry name" value="P-loop_NTPase"/>
</dbReference>
<dbReference type="NCBIfam" id="NF011105">
    <property type="entry name" value="PRK14532.1"/>
    <property type="match status" value="1"/>
</dbReference>
<dbReference type="GO" id="GO:0004017">
    <property type="term" value="F:AMP kinase activity"/>
    <property type="evidence" value="ECO:0007669"/>
    <property type="project" value="UniProtKB-UniRule"/>
</dbReference>
<dbReference type="InterPro" id="IPR033690">
    <property type="entry name" value="Adenylat_kinase_CS"/>
</dbReference>
<dbReference type="Pfam" id="PF00406">
    <property type="entry name" value="ADK"/>
    <property type="match status" value="1"/>
</dbReference>
<dbReference type="HAMAP" id="MF_00235">
    <property type="entry name" value="Adenylate_kinase_Adk"/>
    <property type="match status" value="1"/>
</dbReference>
<keyword evidence="3 5" id="KW-0547">Nucleotide-binding</keyword>
<dbReference type="PRINTS" id="PR00094">
    <property type="entry name" value="ADENYLTKNASE"/>
</dbReference>
<feature type="binding site" evidence="5">
    <location>
        <position position="42"/>
    </location>
    <ligand>
        <name>AMP</name>
        <dbReference type="ChEBI" id="CHEBI:456215"/>
    </ligand>
</feature>
<keyword evidence="4 5" id="KW-0418">Kinase</keyword>
<comment type="subunit">
    <text evidence="5 7">Monomer.</text>
</comment>
<dbReference type="UniPathway" id="UPA00588">
    <property type="reaction ID" value="UER00649"/>
</dbReference>
<proteinExistence type="inferred from homology"/>